<dbReference type="PROSITE" id="PS51296">
    <property type="entry name" value="RIESKE"/>
    <property type="match status" value="1"/>
</dbReference>
<dbReference type="EMBL" id="BAAAQK010000017">
    <property type="protein sequence ID" value="GAA1859395.1"/>
    <property type="molecule type" value="Genomic_DNA"/>
</dbReference>
<keyword evidence="1" id="KW-0001">2Fe-2S</keyword>
<proteinExistence type="predicted"/>
<keyword evidence="3" id="KW-0408">Iron</keyword>
<evidence type="ECO:0000313" key="7">
    <source>
        <dbReference type="Proteomes" id="UP001500449"/>
    </source>
</evidence>
<sequence length="111" mass="12060">MFPAAELAVGTMRGASVGKISVVVIRDGAGNLTALRDVCPHHYARLSDGRLEQMVVGDEVGEKELSDTYIVRCPRHGHEFDVATGLCPADASHRVRPFAVSIENDMVVVEW</sequence>
<evidence type="ECO:0000256" key="4">
    <source>
        <dbReference type="ARBA" id="ARBA00023014"/>
    </source>
</evidence>
<comment type="caution">
    <text evidence="6">The sequence shown here is derived from an EMBL/GenBank/DDBJ whole genome shotgun (WGS) entry which is preliminary data.</text>
</comment>
<evidence type="ECO:0000313" key="6">
    <source>
        <dbReference type="EMBL" id="GAA1859395.1"/>
    </source>
</evidence>
<evidence type="ECO:0000256" key="3">
    <source>
        <dbReference type="ARBA" id="ARBA00023004"/>
    </source>
</evidence>
<dbReference type="Pfam" id="PF00355">
    <property type="entry name" value="Rieske"/>
    <property type="match status" value="1"/>
</dbReference>
<evidence type="ECO:0000256" key="2">
    <source>
        <dbReference type="ARBA" id="ARBA00022723"/>
    </source>
</evidence>
<keyword evidence="4" id="KW-0411">Iron-sulfur</keyword>
<evidence type="ECO:0000256" key="1">
    <source>
        <dbReference type="ARBA" id="ARBA00022714"/>
    </source>
</evidence>
<dbReference type="InterPro" id="IPR017941">
    <property type="entry name" value="Rieske_2Fe-2S"/>
</dbReference>
<protein>
    <recommendedName>
        <fullName evidence="5">Rieske domain-containing protein</fullName>
    </recommendedName>
</protein>
<name>A0ABN2NA05_9PSEU</name>
<dbReference type="SUPFAM" id="SSF50022">
    <property type="entry name" value="ISP domain"/>
    <property type="match status" value="1"/>
</dbReference>
<organism evidence="6 7">
    <name type="scientific">Pseudonocardia ailaonensis</name>
    <dbReference type="NCBI Taxonomy" id="367279"/>
    <lineage>
        <taxon>Bacteria</taxon>
        <taxon>Bacillati</taxon>
        <taxon>Actinomycetota</taxon>
        <taxon>Actinomycetes</taxon>
        <taxon>Pseudonocardiales</taxon>
        <taxon>Pseudonocardiaceae</taxon>
        <taxon>Pseudonocardia</taxon>
    </lineage>
</organism>
<evidence type="ECO:0000259" key="5">
    <source>
        <dbReference type="PROSITE" id="PS51296"/>
    </source>
</evidence>
<feature type="domain" description="Rieske" evidence="5">
    <location>
        <begin position="1"/>
        <end position="109"/>
    </location>
</feature>
<dbReference type="Gene3D" id="2.102.10.10">
    <property type="entry name" value="Rieske [2Fe-2S] iron-sulphur domain"/>
    <property type="match status" value="1"/>
</dbReference>
<keyword evidence="7" id="KW-1185">Reference proteome</keyword>
<dbReference type="InterPro" id="IPR036922">
    <property type="entry name" value="Rieske_2Fe-2S_sf"/>
</dbReference>
<keyword evidence="2" id="KW-0479">Metal-binding</keyword>
<gene>
    <name evidence="6" type="ORF">GCM10009836_44520</name>
</gene>
<accession>A0ABN2NA05</accession>
<dbReference type="Proteomes" id="UP001500449">
    <property type="component" value="Unassembled WGS sequence"/>
</dbReference>
<reference evidence="6 7" key="1">
    <citation type="journal article" date="2019" name="Int. J. Syst. Evol. Microbiol.">
        <title>The Global Catalogue of Microorganisms (GCM) 10K type strain sequencing project: providing services to taxonomists for standard genome sequencing and annotation.</title>
        <authorList>
            <consortium name="The Broad Institute Genomics Platform"/>
            <consortium name="The Broad Institute Genome Sequencing Center for Infectious Disease"/>
            <person name="Wu L."/>
            <person name="Ma J."/>
        </authorList>
    </citation>
    <scope>NUCLEOTIDE SEQUENCE [LARGE SCALE GENOMIC DNA]</scope>
    <source>
        <strain evidence="6 7">JCM 16009</strain>
    </source>
</reference>